<dbReference type="HOGENOM" id="CLU_044236_0_0_1"/>
<dbReference type="SMART" id="SM00369">
    <property type="entry name" value="LRR_TYP"/>
    <property type="match status" value="6"/>
</dbReference>
<dbReference type="InParanoid" id="D5G9U2"/>
<accession>D5G9U2</accession>
<feature type="region of interest" description="Disordered" evidence="3">
    <location>
        <begin position="1"/>
        <end position="43"/>
    </location>
</feature>
<dbReference type="InterPro" id="IPR003591">
    <property type="entry name" value="Leu-rich_rpt_typical-subtyp"/>
</dbReference>
<proteinExistence type="predicted"/>
<gene>
    <name evidence="4" type="ORF">GSTUM_00005072001</name>
</gene>
<dbReference type="FunCoup" id="D5G9U2">
    <property type="interactions" value="276"/>
</dbReference>
<evidence type="ECO:0000256" key="2">
    <source>
        <dbReference type="ARBA" id="ARBA00022737"/>
    </source>
</evidence>
<evidence type="ECO:0000313" key="5">
    <source>
        <dbReference type="Proteomes" id="UP000006911"/>
    </source>
</evidence>
<dbReference type="InterPro" id="IPR050836">
    <property type="entry name" value="SDS22/Internalin_LRR"/>
</dbReference>
<dbReference type="Proteomes" id="UP000006911">
    <property type="component" value="Unassembled WGS sequence"/>
</dbReference>
<dbReference type="InterPro" id="IPR001611">
    <property type="entry name" value="Leu-rich_rpt"/>
</dbReference>
<dbReference type="FunFam" id="3.80.10.10:FF:000312">
    <property type="entry name" value="Protein phosphatases pp1 regulatory subunit, putative"/>
    <property type="match status" value="1"/>
</dbReference>
<dbReference type="GO" id="GO:0045842">
    <property type="term" value="P:positive regulation of mitotic metaphase/anaphase transition"/>
    <property type="evidence" value="ECO:0007669"/>
    <property type="project" value="EnsemblFungi"/>
</dbReference>
<dbReference type="InterPro" id="IPR025875">
    <property type="entry name" value="Leu-rich_rpt_4"/>
</dbReference>
<keyword evidence="5" id="KW-1185">Reference proteome</keyword>
<dbReference type="FunFam" id="3.80.10.10:FF:000446">
    <property type="entry name" value="Protein phosphatase 1 regulatory subunit SDS22"/>
    <property type="match status" value="1"/>
</dbReference>
<dbReference type="Pfam" id="PF12799">
    <property type="entry name" value="LRR_4"/>
    <property type="match status" value="2"/>
</dbReference>
<dbReference type="Gene3D" id="3.80.10.10">
    <property type="entry name" value="Ribonuclease Inhibitor"/>
    <property type="match status" value="2"/>
</dbReference>
<dbReference type="GO" id="GO:0072357">
    <property type="term" value="C:PTW/PP1 phosphatase complex"/>
    <property type="evidence" value="ECO:0007669"/>
    <property type="project" value="EnsemblFungi"/>
</dbReference>
<dbReference type="PROSITE" id="PS51450">
    <property type="entry name" value="LRR"/>
    <property type="match status" value="10"/>
</dbReference>
<reference evidence="4 5" key="1">
    <citation type="journal article" date="2010" name="Nature">
        <title>Perigord black truffle genome uncovers evolutionary origins and mechanisms of symbiosis.</title>
        <authorList>
            <person name="Martin F."/>
            <person name="Kohler A."/>
            <person name="Murat C."/>
            <person name="Balestrini R."/>
            <person name="Coutinho P.M."/>
            <person name="Jaillon O."/>
            <person name="Montanini B."/>
            <person name="Morin E."/>
            <person name="Noel B."/>
            <person name="Percudani R."/>
            <person name="Porcel B."/>
            <person name="Rubini A."/>
            <person name="Amicucci A."/>
            <person name="Amselem J."/>
            <person name="Anthouard V."/>
            <person name="Arcioni S."/>
            <person name="Artiguenave F."/>
            <person name="Aury J.M."/>
            <person name="Ballario P."/>
            <person name="Bolchi A."/>
            <person name="Brenna A."/>
            <person name="Brun A."/>
            <person name="Buee M."/>
            <person name="Cantarel B."/>
            <person name="Chevalier G."/>
            <person name="Couloux A."/>
            <person name="Da Silva C."/>
            <person name="Denoeud F."/>
            <person name="Duplessis S."/>
            <person name="Ghignone S."/>
            <person name="Hilselberger B."/>
            <person name="Iotti M."/>
            <person name="Marcais B."/>
            <person name="Mello A."/>
            <person name="Miranda M."/>
            <person name="Pacioni G."/>
            <person name="Quesneville H."/>
            <person name="Riccioni C."/>
            <person name="Ruotolo R."/>
            <person name="Splivallo R."/>
            <person name="Stocchi V."/>
            <person name="Tisserant E."/>
            <person name="Viscomi A.R."/>
            <person name="Zambonelli A."/>
            <person name="Zampieri E."/>
            <person name="Henrissat B."/>
            <person name="Lebrun M.H."/>
            <person name="Paolocci F."/>
            <person name="Bonfante P."/>
            <person name="Ottonello S."/>
            <person name="Wincker P."/>
        </authorList>
    </citation>
    <scope>NUCLEOTIDE SEQUENCE [LARGE SCALE GENOMIC DNA]</scope>
    <source>
        <strain evidence="4 5">Mel28</strain>
    </source>
</reference>
<dbReference type="GO" id="GO:0072542">
    <property type="term" value="F:protein phosphatase activator activity"/>
    <property type="evidence" value="ECO:0007669"/>
    <property type="project" value="EnsemblFungi"/>
</dbReference>
<dbReference type="EMBL" id="FN430064">
    <property type="protein sequence ID" value="CAZ81285.1"/>
    <property type="molecule type" value="Genomic_DNA"/>
</dbReference>
<dbReference type="PANTHER" id="PTHR46652:SF3">
    <property type="entry name" value="LEUCINE-RICH REPEAT-CONTAINING PROTEIN 9"/>
    <property type="match status" value="1"/>
</dbReference>
<evidence type="ECO:0000256" key="1">
    <source>
        <dbReference type="ARBA" id="ARBA00022614"/>
    </source>
</evidence>
<protein>
    <submittedName>
        <fullName evidence="4">(Perigord truffle) hypothetical protein</fullName>
    </submittedName>
</protein>
<dbReference type="SUPFAM" id="SSF52058">
    <property type="entry name" value="L domain-like"/>
    <property type="match status" value="1"/>
</dbReference>
<evidence type="ECO:0000256" key="3">
    <source>
        <dbReference type="SAM" id="MobiDB-lite"/>
    </source>
</evidence>
<dbReference type="InterPro" id="IPR032675">
    <property type="entry name" value="LRR_dom_sf"/>
</dbReference>
<dbReference type="KEGG" id="tml:GSTUM_00005072001"/>
<feature type="compositionally biased region" description="Acidic residues" evidence="3">
    <location>
        <begin position="28"/>
        <end position="38"/>
    </location>
</feature>
<dbReference type="OMA" id="EVWASYN"/>
<dbReference type="eggNOG" id="KOG0531">
    <property type="taxonomic scope" value="Eukaryota"/>
</dbReference>
<feature type="compositionally biased region" description="Basic and acidic residues" evidence="3">
    <location>
        <begin position="1"/>
        <end position="20"/>
    </location>
</feature>
<dbReference type="GeneID" id="9188528"/>
<dbReference type="RefSeq" id="XP_002837094.1">
    <property type="nucleotide sequence ID" value="XM_002837048.1"/>
</dbReference>
<name>D5G9U2_TUBMM</name>
<sequence>MTDESTRSVNNRAEKDDHQRTPVGGNEAEIETEEEEDGTNTAVANGRVIEDPSVEVIDDDEDLLDDYPLDVVDIELVHLRISSIRSLKLERFTHVQKLCLRQNNITDIECLSPLARTLVDLDLYDNHIAHIHGLEDLANLENLDLSFNNLKHIKRISHLAKLQNLYFVQNRISRIEGLEGLAVLRNLELGANRIREIENIGHLTALQELWLGKNKITELKNLSTLKNLRILSIQSNRLTSITGLDELTSLEELYISHNALTSIAGLDTNKNLRVLDISNNQIAQLANLAHLPHLEELWASNNKLASFEEIEQELGGLEELVTVYFEGNPLMREAAAGYRTKIKLALPRIKQIDATFVRA</sequence>
<organism evidence="4 5">
    <name type="scientific">Tuber melanosporum (strain Mel28)</name>
    <name type="common">Perigord black truffle</name>
    <dbReference type="NCBI Taxonomy" id="656061"/>
    <lineage>
        <taxon>Eukaryota</taxon>
        <taxon>Fungi</taxon>
        <taxon>Dikarya</taxon>
        <taxon>Ascomycota</taxon>
        <taxon>Pezizomycotina</taxon>
        <taxon>Pezizomycetes</taxon>
        <taxon>Pezizales</taxon>
        <taxon>Tuberaceae</taxon>
        <taxon>Tuber</taxon>
    </lineage>
</organism>
<evidence type="ECO:0000313" key="4">
    <source>
        <dbReference type="EMBL" id="CAZ81285.1"/>
    </source>
</evidence>
<keyword evidence="2" id="KW-0677">Repeat</keyword>
<dbReference type="AlphaFoldDB" id="D5G9U2"/>
<keyword evidence="1" id="KW-0433">Leucine-rich repeat</keyword>
<dbReference type="STRING" id="656061.D5G9U2"/>
<dbReference type="PANTHER" id="PTHR46652">
    <property type="entry name" value="LEUCINE-RICH REPEAT AND IQ DOMAIN-CONTAINING PROTEIN 1-RELATED"/>
    <property type="match status" value="1"/>
</dbReference>
<dbReference type="GO" id="GO:0005634">
    <property type="term" value="C:nucleus"/>
    <property type="evidence" value="ECO:0007669"/>
    <property type="project" value="EnsemblFungi"/>
</dbReference>
<dbReference type="SMART" id="SM00365">
    <property type="entry name" value="LRR_SD22"/>
    <property type="match status" value="11"/>
</dbReference>